<dbReference type="PANTHER" id="PTHR23150">
    <property type="entry name" value="SULFATASE MODIFYING FACTOR 1, 2"/>
    <property type="match status" value="1"/>
</dbReference>
<feature type="signal peptide" evidence="1">
    <location>
        <begin position="1"/>
        <end position="19"/>
    </location>
</feature>
<dbReference type="InterPro" id="IPR005532">
    <property type="entry name" value="SUMF_dom"/>
</dbReference>
<dbReference type="InterPro" id="IPR042095">
    <property type="entry name" value="SUMF_sf"/>
</dbReference>
<name>A0ABX0HEG0_9BACT</name>
<dbReference type="Proteomes" id="UP000649799">
    <property type="component" value="Unassembled WGS sequence"/>
</dbReference>
<dbReference type="InterPro" id="IPR051043">
    <property type="entry name" value="Sulfatase_Mod_Factor_Kinase"/>
</dbReference>
<dbReference type="Pfam" id="PF03781">
    <property type="entry name" value="FGE-sulfatase"/>
    <property type="match status" value="1"/>
</dbReference>
<dbReference type="PANTHER" id="PTHR23150:SF19">
    <property type="entry name" value="FORMYLGLYCINE-GENERATING ENZYME"/>
    <property type="match status" value="1"/>
</dbReference>
<sequence>MKISIPIAALFLFSFGLQAQEETMVPISGGVYTPLYGASQTQVRVADFYLDPIPVTHLDYLNFVEKNPKWRKSAVIGLFADQRYLDFWDGDLSFPQSLQDSPVNHVSWFAAKAYCECQGKRLPTVDEWEYVAMASASLKDARKDSLFNLAILRSYEKPKTYLQQVGNQEKNIWGVTDLHGMVWEWTMDFNAIILTGESRNYGNTDLGLFCASGALGANDLMNYAAFMRYAMRSSLNARNSLSTLGFRCAKNMPP</sequence>
<keyword evidence="4" id="KW-1185">Reference proteome</keyword>
<gene>
    <name evidence="3" type="ORF">G9Q97_19015</name>
</gene>
<evidence type="ECO:0000259" key="2">
    <source>
        <dbReference type="Pfam" id="PF03781"/>
    </source>
</evidence>
<evidence type="ECO:0000256" key="1">
    <source>
        <dbReference type="SAM" id="SignalP"/>
    </source>
</evidence>
<evidence type="ECO:0000313" key="3">
    <source>
        <dbReference type="EMBL" id="NHE58907.1"/>
    </source>
</evidence>
<comment type="caution">
    <text evidence="3">The sequence shown here is derived from an EMBL/GenBank/DDBJ whole genome shotgun (WGS) entry which is preliminary data.</text>
</comment>
<accession>A0ABX0HEG0</accession>
<dbReference type="EMBL" id="JAANYN010000009">
    <property type="protein sequence ID" value="NHE58907.1"/>
    <property type="molecule type" value="Genomic_DNA"/>
</dbReference>
<dbReference type="RefSeq" id="WP_166149757.1">
    <property type="nucleotide sequence ID" value="NZ_JAANYN010000009.1"/>
</dbReference>
<dbReference type="InterPro" id="IPR016187">
    <property type="entry name" value="CTDL_fold"/>
</dbReference>
<dbReference type="Gene3D" id="3.90.1580.10">
    <property type="entry name" value="paralog of FGE (formylglycine-generating enzyme)"/>
    <property type="match status" value="1"/>
</dbReference>
<organism evidence="3 4">
    <name type="scientific">Cyclobacterium plantarum</name>
    <dbReference type="NCBI Taxonomy" id="2716263"/>
    <lineage>
        <taxon>Bacteria</taxon>
        <taxon>Pseudomonadati</taxon>
        <taxon>Bacteroidota</taxon>
        <taxon>Cytophagia</taxon>
        <taxon>Cytophagales</taxon>
        <taxon>Cyclobacteriaceae</taxon>
        <taxon>Cyclobacterium</taxon>
    </lineage>
</organism>
<feature type="domain" description="Sulfatase-modifying factor enzyme-like" evidence="2">
    <location>
        <begin position="23"/>
        <end position="250"/>
    </location>
</feature>
<proteinExistence type="predicted"/>
<dbReference type="SUPFAM" id="SSF56436">
    <property type="entry name" value="C-type lectin-like"/>
    <property type="match status" value="1"/>
</dbReference>
<reference evidence="3 4" key="1">
    <citation type="submission" date="2020-03" db="EMBL/GenBank/DDBJ databases">
        <title>Cyclobacterium plantarum sp. nov., a marine bacterium isolated from a coastal-marine wetland.</title>
        <authorList>
            <person name="Sanchez-Porro C."/>
            <person name="Ventosa A."/>
            <person name="Amoozegar M."/>
        </authorList>
    </citation>
    <scope>NUCLEOTIDE SEQUENCE [LARGE SCALE GENOMIC DNA]</scope>
    <source>
        <strain evidence="3 4">GBPx2</strain>
    </source>
</reference>
<keyword evidence="1" id="KW-0732">Signal</keyword>
<evidence type="ECO:0000313" key="4">
    <source>
        <dbReference type="Proteomes" id="UP000649799"/>
    </source>
</evidence>
<feature type="chain" id="PRO_5045381724" evidence="1">
    <location>
        <begin position="20"/>
        <end position="254"/>
    </location>
</feature>
<protein>
    <submittedName>
        <fullName evidence="3">Formylglycine-generating enzyme family protein</fullName>
    </submittedName>
</protein>